<protein>
    <submittedName>
        <fullName evidence="1">Uncharacterized protein</fullName>
    </submittedName>
</protein>
<dbReference type="Gene3D" id="3.60.10.10">
    <property type="entry name" value="Endonuclease/exonuclease/phosphatase"/>
    <property type="match status" value="1"/>
</dbReference>
<reference evidence="1" key="1">
    <citation type="submission" date="2019-08" db="EMBL/GenBank/DDBJ databases">
        <title>The genome of the North American firefly Photinus pyralis.</title>
        <authorList>
            <consortium name="Photinus pyralis genome working group"/>
            <person name="Fallon T.R."/>
            <person name="Sander Lower S.E."/>
            <person name="Weng J.-K."/>
        </authorList>
    </citation>
    <scope>NUCLEOTIDE SEQUENCE</scope>
    <source>
        <strain evidence="1">TRF0915ILg1</strain>
        <tissue evidence="1">Whole body</tissue>
    </source>
</reference>
<accession>A0A8K0DIU9</accession>
<proteinExistence type="predicted"/>
<dbReference type="AlphaFoldDB" id="A0A8K0DIU9"/>
<evidence type="ECO:0000313" key="1">
    <source>
        <dbReference type="EMBL" id="KAF2901315.1"/>
    </source>
</evidence>
<dbReference type="Proteomes" id="UP000801492">
    <property type="component" value="Unassembled WGS sequence"/>
</dbReference>
<organism evidence="1 2">
    <name type="scientific">Ignelater luminosus</name>
    <name type="common">Cucubano</name>
    <name type="synonym">Pyrophorus luminosus</name>
    <dbReference type="NCBI Taxonomy" id="2038154"/>
    <lineage>
        <taxon>Eukaryota</taxon>
        <taxon>Metazoa</taxon>
        <taxon>Ecdysozoa</taxon>
        <taxon>Arthropoda</taxon>
        <taxon>Hexapoda</taxon>
        <taxon>Insecta</taxon>
        <taxon>Pterygota</taxon>
        <taxon>Neoptera</taxon>
        <taxon>Endopterygota</taxon>
        <taxon>Coleoptera</taxon>
        <taxon>Polyphaga</taxon>
        <taxon>Elateriformia</taxon>
        <taxon>Elateroidea</taxon>
        <taxon>Elateridae</taxon>
        <taxon>Agrypninae</taxon>
        <taxon>Pyrophorini</taxon>
        <taxon>Ignelater</taxon>
    </lineage>
</organism>
<comment type="caution">
    <text evidence="1">The sequence shown here is derived from an EMBL/GenBank/DDBJ whole genome shotgun (WGS) entry which is preliminary data.</text>
</comment>
<name>A0A8K0DIU9_IGNLU</name>
<dbReference type="EMBL" id="VTPC01001718">
    <property type="protein sequence ID" value="KAF2901315.1"/>
    <property type="molecule type" value="Genomic_DNA"/>
</dbReference>
<keyword evidence="2" id="KW-1185">Reference proteome</keyword>
<dbReference type="SUPFAM" id="SSF56219">
    <property type="entry name" value="DNase I-like"/>
    <property type="match status" value="1"/>
</dbReference>
<gene>
    <name evidence="1" type="ORF">ILUMI_04871</name>
</gene>
<evidence type="ECO:0000313" key="2">
    <source>
        <dbReference type="Proteomes" id="UP000801492"/>
    </source>
</evidence>
<sequence length="344" mass="40492">MVPDQKTNQGEITITNLAINKATNFYLNGWKQDNKNKTNFTWTNRKNKCLKIDNWNIRGTKDKEIELEKEFVGANLDVLIITETQRKSQGTVDLEGGNRMWYSGVEMEIHALLSNMYNQKRFGKRSKRLGRYIRQSDVHNSGETYTFITAYGPDKNDSKEIMEGDFKGRVGVKNEESIDVLGKNSETQILPTKQLGRGKYIFFQHNQIHQITRWERSREESSIIDYVLEEARELKTVKDIRVKRSIQISRNHLLLTVTINKERKIKTKAGKEKFRSVIDIQKLKSKNYKRQYQERIREEIKAKKHELESENIEQLWQLFKKIFLKATEEVCGREVLSNTRKQTP</sequence>
<dbReference type="OrthoDB" id="5549358at2759"/>
<dbReference type="InterPro" id="IPR036691">
    <property type="entry name" value="Endo/exonu/phosph_ase_sf"/>
</dbReference>